<name>B3QPQ6_CHLP8</name>
<keyword evidence="1" id="KW-1133">Transmembrane helix</keyword>
<keyword evidence="1" id="KW-0472">Membrane</keyword>
<keyword evidence="3" id="KW-1185">Reference proteome</keyword>
<evidence type="ECO:0008006" key="4">
    <source>
        <dbReference type="Google" id="ProtNLM"/>
    </source>
</evidence>
<dbReference type="AlphaFoldDB" id="B3QPQ6"/>
<evidence type="ECO:0000313" key="3">
    <source>
        <dbReference type="Proteomes" id="UP000008811"/>
    </source>
</evidence>
<feature type="transmembrane region" description="Helical" evidence="1">
    <location>
        <begin position="7"/>
        <end position="27"/>
    </location>
</feature>
<gene>
    <name evidence="2" type="ordered locus">Cpar_1511</name>
</gene>
<evidence type="ECO:0000313" key="2">
    <source>
        <dbReference type="EMBL" id="ACF11909.1"/>
    </source>
</evidence>
<organism evidence="2 3">
    <name type="scientific">Chlorobaculum parvum (strain DSM 263 / NCIMB 8327)</name>
    <name type="common">Chlorobium vibrioforme subsp. thiosulfatophilum</name>
    <dbReference type="NCBI Taxonomy" id="517417"/>
    <lineage>
        <taxon>Bacteria</taxon>
        <taxon>Pseudomonadati</taxon>
        <taxon>Chlorobiota</taxon>
        <taxon>Chlorobiia</taxon>
        <taxon>Chlorobiales</taxon>
        <taxon>Chlorobiaceae</taxon>
        <taxon>Chlorobaculum</taxon>
    </lineage>
</organism>
<protein>
    <recommendedName>
        <fullName evidence="4">DUF3098 domain-containing protein</fullName>
    </recommendedName>
</protein>
<dbReference type="EMBL" id="CP001099">
    <property type="protein sequence ID" value="ACF11909.1"/>
    <property type="molecule type" value="Genomic_DNA"/>
</dbReference>
<dbReference type="Proteomes" id="UP000008811">
    <property type="component" value="Chromosome"/>
</dbReference>
<dbReference type="HOGENOM" id="CLU_176977_2_0_10"/>
<dbReference type="eggNOG" id="ENOG5033KR6">
    <property type="taxonomic scope" value="Bacteria"/>
</dbReference>
<keyword evidence="1" id="KW-0812">Transmembrane</keyword>
<dbReference type="STRING" id="517417.Cpar_1511"/>
<proteinExistence type="predicted"/>
<reference evidence="2" key="1">
    <citation type="submission" date="2008-06" db="EMBL/GenBank/DDBJ databases">
        <title>Complete sequence of Chlorobaculum parvum NCIB 8327.</title>
        <authorList>
            <consortium name="US DOE Joint Genome Institute"/>
            <person name="Lucas S."/>
            <person name="Copeland A."/>
            <person name="Lapidus A."/>
            <person name="Glavina del Rio T."/>
            <person name="Dalin E."/>
            <person name="Tice H."/>
            <person name="Bruce D."/>
            <person name="Goodwin L."/>
            <person name="Pitluck S."/>
            <person name="Schmutz J."/>
            <person name="Larimer F."/>
            <person name="Land M."/>
            <person name="Hauser L."/>
            <person name="Kyrpides N."/>
            <person name="Mikhailova N."/>
            <person name="Zhao F."/>
            <person name="Li T."/>
            <person name="Liu Z."/>
            <person name="Overmann J."/>
            <person name="Bryant D.A."/>
            <person name="Richardson P."/>
        </authorList>
    </citation>
    <scope>NUCLEOTIDE SEQUENCE [LARGE SCALE GENOMIC DNA]</scope>
    <source>
        <strain evidence="2">NCIB 8327</strain>
    </source>
</reference>
<sequence length="65" mass="7202">MPLGAVNYLFIALGAAVLALSYAVMYIEKEVDGFFALGIAPFTLVGAYLWILFAIFWRGKKKQNV</sequence>
<evidence type="ECO:0000256" key="1">
    <source>
        <dbReference type="SAM" id="Phobius"/>
    </source>
</evidence>
<dbReference type="KEGG" id="cpc:Cpar_1511"/>
<feature type="transmembrane region" description="Helical" evidence="1">
    <location>
        <begin position="33"/>
        <end position="57"/>
    </location>
</feature>
<accession>B3QPQ6</accession>